<protein>
    <submittedName>
        <fullName evidence="1">Uncharacterized protein</fullName>
    </submittedName>
</protein>
<keyword evidence="2" id="KW-1185">Reference proteome</keyword>
<name>A0A9P6CMJ3_9AGAR</name>
<accession>A0A9P6CMJ3</accession>
<dbReference type="Gene3D" id="3.60.130.30">
    <property type="match status" value="1"/>
</dbReference>
<reference evidence="1" key="1">
    <citation type="submission" date="2020-11" db="EMBL/GenBank/DDBJ databases">
        <authorList>
            <consortium name="DOE Joint Genome Institute"/>
            <person name="Ahrendt S."/>
            <person name="Riley R."/>
            <person name="Andreopoulos W."/>
            <person name="Labutti K."/>
            <person name="Pangilinan J."/>
            <person name="Ruiz-Duenas F.J."/>
            <person name="Barrasa J.M."/>
            <person name="Sanchez-Garcia M."/>
            <person name="Camarero S."/>
            <person name="Miyauchi S."/>
            <person name="Serrano A."/>
            <person name="Linde D."/>
            <person name="Babiker R."/>
            <person name="Drula E."/>
            <person name="Ayuso-Fernandez I."/>
            <person name="Pacheco R."/>
            <person name="Padilla G."/>
            <person name="Ferreira P."/>
            <person name="Barriuso J."/>
            <person name="Kellner H."/>
            <person name="Castanera R."/>
            <person name="Alfaro M."/>
            <person name="Ramirez L."/>
            <person name="Pisabarro A.G."/>
            <person name="Kuo A."/>
            <person name="Tritt A."/>
            <person name="Lipzen A."/>
            <person name="He G."/>
            <person name="Yan M."/>
            <person name="Ng V."/>
            <person name="Cullen D."/>
            <person name="Martin F."/>
            <person name="Rosso M.-N."/>
            <person name="Henrissat B."/>
            <person name="Hibbett D."/>
            <person name="Martinez A.T."/>
            <person name="Grigoriev I.V."/>
        </authorList>
    </citation>
    <scope>NUCLEOTIDE SEQUENCE</scope>
    <source>
        <strain evidence="1">CIRM-BRFM 674</strain>
    </source>
</reference>
<dbReference type="OrthoDB" id="3020801at2759"/>
<evidence type="ECO:0000313" key="2">
    <source>
        <dbReference type="Proteomes" id="UP000807469"/>
    </source>
</evidence>
<organism evidence="1 2">
    <name type="scientific">Pholiota conissans</name>
    <dbReference type="NCBI Taxonomy" id="109636"/>
    <lineage>
        <taxon>Eukaryota</taxon>
        <taxon>Fungi</taxon>
        <taxon>Dikarya</taxon>
        <taxon>Basidiomycota</taxon>
        <taxon>Agaricomycotina</taxon>
        <taxon>Agaricomycetes</taxon>
        <taxon>Agaricomycetidae</taxon>
        <taxon>Agaricales</taxon>
        <taxon>Agaricineae</taxon>
        <taxon>Strophariaceae</taxon>
        <taxon>Pholiota</taxon>
    </lineage>
</organism>
<evidence type="ECO:0000313" key="1">
    <source>
        <dbReference type="EMBL" id="KAF9472356.1"/>
    </source>
</evidence>
<proteinExistence type="predicted"/>
<dbReference type="Proteomes" id="UP000807469">
    <property type="component" value="Unassembled WGS sequence"/>
</dbReference>
<comment type="caution">
    <text evidence="1">The sequence shown here is derived from an EMBL/GenBank/DDBJ whole genome shotgun (WGS) entry which is preliminary data.</text>
</comment>
<dbReference type="AlphaFoldDB" id="A0A9P6CMJ3"/>
<sequence length="245" mass="27486">MESLGTGNGLSGRVEPHRRGHFPALNTGILHGIGTKTPVNLNTKKHTCVAEALLARSDVRRLAHFASTSFAGFAPRLYSYYKDHLDPLYDHQPDLKRIFPARLSVFPTAAFNFGPNAWTYKHRDVTNCAFGWCAIQALGDFDAEKGGHLVLWELKLVVEFPAGALVLLPSAVITHSNIPVAEGDKRMSFTQYAPGGLFRYVDHGFRLEKDLKKEDPELYQDVLRLQPKRWEMGLGLLSMVEELQR</sequence>
<gene>
    <name evidence="1" type="ORF">BDN70DRAFT_818808</name>
</gene>
<dbReference type="EMBL" id="MU155545">
    <property type="protein sequence ID" value="KAF9472356.1"/>
    <property type="molecule type" value="Genomic_DNA"/>
</dbReference>